<keyword evidence="8 10" id="KW-0238">DNA-binding</keyword>
<dbReference type="Proteomes" id="UP000006242">
    <property type="component" value="Unassembled WGS sequence"/>
</dbReference>
<dbReference type="EMBL" id="AFNV02000009">
    <property type="protein sequence ID" value="ERJ19408.1"/>
    <property type="molecule type" value="Genomic_DNA"/>
</dbReference>
<keyword evidence="9 10" id="KW-0234">DNA repair</keyword>
<evidence type="ECO:0000256" key="9">
    <source>
        <dbReference type="ARBA" id="ARBA00023204"/>
    </source>
</evidence>
<keyword evidence="1 10" id="KW-0540">Nuclease</keyword>
<dbReference type="RefSeq" id="WP_006915201.1">
    <property type="nucleotide sequence ID" value="NZ_AFNV02000009.1"/>
</dbReference>
<keyword evidence="6 10" id="KW-0269">Exonuclease</keyword>
<keyword evidence="4 10" id="KW-0378">Hydrolase</keyword>
<dbReference type="Gene3D" id="1.10.10.160">
    <property type="match status" value="1"/>
</dbReference>
<name>F7QED4_9GAMM</name>
<dbReference type="InterPro" id="IPR011335">
    <property type="entry name" value="Restrct_endonuc-II-like"/>
</dbReference>
<dbReference type="GO" id="GO:0008854">
    <property type="term" value="F:exodeoxyribonuclease V activity"/>
    <property type="evidence" value="ECO:0007669"/>
    <property type="project" value="InterPro"/>
</dbReference>
<protein>
    <recommendedName>
        <fullName evidence="10">RecBCD enzyme subunit RecC</fullName>
    </recommendedName>
    <alternativeName>
        <fullName evidence="10">Exonuclease V subunit RecC</fullName>
        <shortName evidence="10">ExoV subunit RecC</shortName>
    </alternativeName>
    <alternativeName>
        <fullName evidence="10">Helicase/nuclease RecBCD subunit RecC</fullName>
    </alternativeName>
</protein>
<dbReference type="GO" id="GO:0003677">
    <property type="term" value="F:DNA binding"/>
    <property type="evidence" value="ECO:0007669"/>
    <property type="project" value="UniProtKB-UniRule"/>
</dbReference>
<reference evidence="12 13" key="1">
    <citation type="journal article" date="2011" name="J. Bacteriol.">
        <title>Genome sequence of Salinisphaera shabanensis, a gammaproteobacterium from the harsh, variable environment of the brine-seawater interface of the Shaban Deep in the Red Sea.</title>
        <authorList>
            <person name="Antunes A."/>
            <person name="Alam I."/>
            <person name="Bajic V.B."/>
            <person name="Stingl U."/>
        </authorList>
    </citation>
    <scope>NUCLEOTIDE SEQUENCE [LARGE SCALE GENOMIC DNA]</scope>
    <source>
        <strain evidence="12 13">E1L3A</strain>
    </source>
</reference>
<evidence type="ECO:0000256" key="8">
    <source>
        <dbReference type="ARBA" id="ARBA00023125"/>
    </source>
</evidence>
<dbReference type="GO" id="GO:0003678">
    <property type="term" value="F:DNA helicase activity"/>
    <property type="evidence" value="ECO:0007669"/>
    <property type="project" value="UniProtKB-UniRule"/>
</dbReference>
<accession>F7QED4</accession>
<comment type="similarity">
    <text evidence="10">Belongs to the RecC family.</text>
</comment>
<evidence type="ECO:0000256" key="4">
    <source>
        <dbReference type="ARBA" id="ARBA00022801"/>
    </source>
</evidence>
<comment type="caution">
    <text evidence="12">The sequence shown here is derived from an EMBL/GenBank/DDBJ whole genome shotgun (WGS) entry which is preliminary data.</text>
</comment>
<keyword evidence="5 10" id="KW-0347">Helicase</keyword>
<keyword evidence="3 10" id="KW-0227">DNA damage</keyword>
<keyword evidence="2 10" id="KW-0547">Nucleotide-binding</keyword>
<dbReference type="OrthoDB" id="9762834at2"/>
<dbReference type="InterPro" id="IPR041500">
    <property type="entry name" value="RecC_C"/>
</dbReference>
<evidence type="ECO:0000259" key="11">
    <source>
        <dbReference type="Pfam" id="PF17946"/>
    </source>
</evidence>
<evidence type="ECO:0000256" key="6">
    <source>
        <dbReference type="ARBA" id="ARBA00022839"/>
    </source>
</evidence>
<evidence type="ECO:0000256" key="2">
    <source>
        <dbReference type="ARBA" id="ARBA00022741"/>
    </source>
</evidence>
<reference evidence="12 13" key="2">
    <citation type="journal article" date="2013" name="PLoS ONE">
        <title>INDIGO - INtegrated Data Warehouse of MIcrobial GenOmes with Examples from the Red Sea Extremophiles.</title>
        <authorList>
            <person name="Alam I."/>
            <person name="Antunes A."/>
            <person name="Kamau A.A."/>
            <person name="Ba Alawi W."/>
            <person name="Kalkatawi M."/>
            <person name="Stingl U."/>
            <person name="Bajic V.B."/>
        </authorList>
    </citation>
    <scope>NUCLEOTIDE SEQUENCE [LARGE SCALE GENOMIC DNA]</scope>
    <source>
        <strain evidence="12 13">E1L3A</strain>
    </source>
</reference>
<evidence type="ECO:0000256" key="7">
    <source>
        <dbReference type="ARBA" id="ARBA00022840"/>
    </source>
</evidence>
<comment type="function">
    <text evidence="10">A helicase/nuclease that prepares dsDNA breaks (DSB) for recombinational DNA repair. Binds to DSBs and unwinds DNA via a highly rapid and processive ATP-dependent bidirectional helicase activity. Unwinds dsDNA until it encounters a Chi (crossover hotspot instigator) sequence from the 3' direction. Cuts ssDNA a few nucleotides 3' to the Chi site. The properties and activities of the enzyme are changed at Chi. The Chi-altered holoenzyme produces a long 3'-ssDNA overhang and facilitates RecA-binding to the ssDNA for homologous DNA recombination and repair. Holoenzyme degrades any linearized DNA that is unable to undergo homologous recombination. In the holoenzyme this subunit recognizes the wild-type Chi sequence, and when added to isolated RecB increases its ATP-dependent helicase processivity.</text>
</comment>
<dbReference type="HAMAP" id="MF_01486">
    <property type="entry name" value="RecC"/>
    <property type="match status" value="1"/>
</dbReference>
<dbReference type="Gene3D" id="3.40.50.300">
    <property type="entry name" value="P-loop containing nucleotide triphosphate hydrolases"/>
    <property type="match status" value="2"/>
</dbReference>
<dbReference type="SUPFAM" id="SSF52540">
    <property type="entry name" value="P-loop containing nucleoside triphosphate hydrolases"/>
    <property type="match status" value="2"/>
</dbReference>
<proteinExistence type="inferred from homology"/>
<dbReference type="NCBIfam" id="TIGR01450">
    <property type="entry name" value="recC"/>
    <property type="match status" value="1"/>
</dbReference>
<evidence type="ECO:0000256" key="10">
    <source>
        <dbReference type="HAMAP-Rule" id="MF_01486"/>
    </source>
</evidence>
<dbReference type="InterPro" id="IPR006697">
    <property type="entry name" value="RecC"/>
</dbReference>
<dbReference type="Pfam" id="PF04257">
    <property type="entry name" value="Exonuc_V_gamma"/>
    <property type="match status" value="1"/>
</dbReference>
<evidence type="ECO:0000313" key="12">
    <source>
        <dbReference type="EMBL" id="ERJ19408.1"/>
    </source>
</evidence>
<dbReference type="PANTHER" id="PTHR30591:SF1">
    <property type="entry name" value="RECBCD ENZYME SUBUNIT RECC"/>
    <property type="match status" value="1"/>
</dbReference>
<organism evidence="12 13">
    <name type="scientific">Salinisphaera shabanensis E1L3A</name>
    <dbReference type="NCBI Taxonomy" id="1033802"/>
    <lineage>
        <taxon>Bacteria</taxon>
        <taxon>Pseudomonadati</taxon>
        <taxon>Pseudomonadota</taxon>
        <taxon>Gammaproteobacteria</taxon>
        <taxon>Salinisphaerales</taxon>
        <taxon>Salinisphaeraceae</taxon>
        <taxon>Salinisphaera</taxon>
    </lineage>
</organism>
<evidence type="ECO:0000256" key="3">
    <source>
        <dbReference type="ARBA" id="ARBA00022763"/>
    </source>
</evidence>
<dbReference type="GO" id="GO:0000724">
    <property type="term" value="P:double-strand break repair via homologous recombination"/>
    <property type="evidence" value="ECO:0007669"/>
    <property type="project" value="UniProtKB-UniRule"/>
</dbReference>
<dbReference type="AlphaFoldDB" id="F7QED4"/>
<dbReference type="Pfam" id="PF17946">
    <property type="entry name" value="RecC_C"/>
    <property type="match status" value="1"/>
</dbReference>
<dbReference type="GO" id="GO:0009338">
    <property type="term" value="C:exodeoxyribonuclease V complex"/>
    <property type="evidence" value="ECO:0007669"/>
    <property type="project" value="InterPro"/>
</dbReference>
<feature type="domain" description="RecC C-terminal" evidence="11">
    <location>
        <begin position="827"/>
        <end position="1048"/>
    </location>
</feature>
<dbReference type="STRING" id="1033802.SSPSH_001476"/>
<dbReference type="Gene3D" id="3.40.50.10930">
    <property type="match status" value="1"/>
</dbReference>
<evidence type="ECO:0000256" key="1">
    <source>
        <dbReference type="ARBA" id="ARBA00022722"/>
    </source>
</evidence>
<dbReference type="GO" id="GO:0005524">
    <property type="term" value="F:ATP binding"/>
    <property type="evidence" value="ECO:0007669"/>
    <property type="project" value="UniProtKB-UniRule"/>
</dbReference>
<gene>
    <name evidence="10 12" type="primary">recC</name>
    <name evidence="12" type="ORF">SSPSH_001476</name>
</gene>
<dbReference type="SUPFAM" id="SSF52980">
    <property type="entry name" value="Restriction endonuclease-like"/>
    <property type="match status" value="1"/>
</dbReference>
<evidence type="ECO:0000256" key="5">
    <source>
        <dbReference type="ARBA" id="ARBA00022806"/>
    </source>
</evidence>
<evidence type="ECO:0000313" key="13">
    <source>
        <dbReference type="Proteomes" id="UP000006242"/>
    </source>
</evidence>
<dbReference type="InterPro" id="IPR013986">
    <property type="entry name" value="DExx_box_DNA_helicase_dom_sf"/>
</dbReference>
<sequence>MFYLYHHNDLSRLAELFGALRRNRPAPPLARDTVLAPNAGIGRWLRIQLAESEGIAANIDGRLPGEFIWELLHAVIDDADAGDHFEADCLPWHLYVALPAMAQEISAIADYLGDPVDEVRRYQLARQLADVFDQYLVYRADMLARWESGETPGHNPGRWQAEVWRWLTRDERLGTRHRARVLTEFIQRLATDRALQRRVVEQCPDPLYCFGLVALAPDHLRLLYALAEHIDVHFLLPNPSEAYWGDITAGRLPLELPDADAGDSAALLPGEALVEAGHPLLSALGRMARDTVRVLYSDEFAGMIEPELGDLMAYDAPGDDSLLHRIQTDIVHLDCSHAAQGIADGDTSFEVHACHSPLREIQVLQDQLLDRLAADDKRVAAGDIEPQHRLAPRDIIVMLPDVSAYAPAIEAVFGGAPPDRYLPFGLADRARSAAHPIVTCVSALLDLPLSRWQASTLLDLLAVPAVMRRFGLSAGELDAITDWVGEAGIRWGRDARHRDELGAGAFEQNSWRFGLDRLLLGVAQSDDETLTAGVAPWADLEGGITAALGKLWRFEHTLADTADALAQSATPGEWQTRLNTLLDALIEPAADAPDEQRAVDSLRNVFARFETAERCTQTRPLAADRRISWPAVRDMLRATLESAAERQPFLAGGITFCGMVPLRAVPFRMVCVLGMNDDAFPRQDTARAFNVMFDAPRLGDRNIRDDDRLLFLQALTAARNTFYISYIGQDMHSGENLPPSPIVGETLEFVHRTYFRDHSAKAFRHQLVHEQPMQPFSPRYFTPNETDPRVFTFAGDWRDATRAAISPRAARTPLLDNSTAPVREPLEAIDLESLKRFFDHPPRAFFRERVKLNLEIDDHRLDDAEPIALDPLAAAHLRQRLFDSADVGELNAIDLEPTALERARGTLPPPPLADVNYADQAEAVNTLLPIWQTWKAQGTPTTVDIDLAIAGMRVTGRVPQLWPDALRRLRTGKLKTRFRLRYWIDYLAVVAAGHDVSLEMAGFAPKKKTLEVAHYAGQIDQQTAETTLADLIAIYNAGQCQPLAYHPDLDDEYDPAQNKAFDNVSFRFKPDAYFPHHLIRDPYFLRLLGDDDAPLGESADNSVFIQAIEAISGPMNAALQSVEPGP</sequence>
<keyword evidence="7 10" id="KW-0067">ATP-binding</keyword>
<comment type="miscellaneous">
    <text evidence="10">In the RecBCD complex, RecB has a slow 3'-5' helicase, an exonuclease activity and loads RecA onto ssDNA, RecD has a fast 5'-3' helicase activity, while RecC stimulates the ATPase and processivity of the RecB helicase and contributes to recognition of the Chi site.</text>
</comment>
<dbReference type="InterPro" id="IPR027417">
    <property type="entry name" value="P-loop_NTPase"/>
</dbReference>
<keyword evidence="13" id="KW-1185">Reference proteome</keyword>
<dbReference type="PANTHER" id="PTHR30591">
    <property type="entry name" value="RECBCD ENZYME SUBUNIT RECC"/>
    <property type="match status" value="1"/>
</dbReference>
<comment type="subunit">
    <text evidence="10">Heterotrimer of RecB, RecC and RecD. All subunits contribute to DNA-binding.</text>
</comment>
<dbReference type="PIRSF" id="PIRSF000980">
    <property type="entry name" value="RecC"/>
    <property type="match status" value="1"/>
</dbReference>
<dbReference type="eggNOG" id="COG1330">
    <property type="taxonomic scope" value="Bacteria"/>
</dbReference>